<evidence type="ECO:0000313" key="2">
    <source>
        <dbReference type="Proteomes" id="UP000214975"/>
    </source>
</evidence>
<dbReference type="InterPro" id="IPR012337">
    <property type="entry name" value="RNaseH-like_sf"/>
</dbReference>
<dbReference type="Gene3D" id="3.30.420.10">
    <property type="entry name" value="Ribonuclease H-like superfamily/Ribonuclease H"/>
    <property type="match status" value="1"/>
</dbReference>
<dbReference type="GO" id="GO:0004803">
    <property type="term" value="F:transposase activity"/>
    <property type="evidence" value="ECO:0007669"/>
    <property type="project" value="TreeGrafter"/>
</dbReference>
<name>A0A223HXZ9_THETR</name>
<dbReference type="PANTHER" id="PTHR10948">
    <property type="entry name" value="TRANSPOSASE"/>
    <property type="match status" value="1"/>
</dbReference>
<dbReference type="SUPFAM" id="SSF53098">
    <property type="entry name" value="Ribonuclease H-like"/>
    <property type="match status" value="1"/>
</dbReference>
<organism evidence="1 2">
    <name type="scientific">Thermoanaerobacterium thermosaccharolyticum</name>
    <name type="common">Clostridium thermosaccharolyticum</name>
    <dbReference type="NCBI Taxonomy" id="1517"/>
    <lineage>
        <taxon>Bacteria</taxon>
        <taxon>Bacillati</taxon>
        <taxon>Bacillota</taxon>
        <taxon>Clostridia</taxon>
        <taxon>Thermoanaerobacterales</taxon>
        <taxon>Thermoanaerobacteraceae</taxon>
        <taxon>Thermoanaerobacterium</taxon>
    </lineage>
</organism>
<reference evidence="1 2" key="1">
    <citation type="submission" date="2016-08" db="EMBL/GenBank/DDBJ databases">
        <title>A novel genetic cassette of butanologenic Thermoanaerobacterium thermosaccharolyticum that directly convert cellulose to butanol.</title>
        <authorList>
            <person name="Li T."/>
            <person name="He J."/>
        </authorList>
    </citation>
    <scope>NUCLEOTIDE SEQUENCE [LARGE SCALE GENOMIC DNA]</scope>
    <source>
        <strain evidence="1 2">TG57</strain>
    </source>
</reference>
<dbReference type="GO" id="GO:0003676">
    <property type="term" value="F:nucleic acid binding"/>
    <property type="evidence" value="ECO:0007669"/>
    <property type="project" value="InterPro"/>
</dbReference>
<dbReference type="RefSeq" id="WP_174664667.1">
    <property type="nucleotide sequence ID" value="NZ_CP016893.1"/>
</dbReference>
<dbReference type="InterPro" id="IPR036397">
    <property type="entry name" value="RNaseH_sf"/>
</dbReference>
<dbReference type="GO" id="GO:0005829">
    <property type="term" value="C:cytosol"/>
    <property type="evidence" value="ECO:0007669"/>
    <property type="project" value="TreeGrafter"/>
</dbReference>
<proteinExistence type="predicted"/>
<dbReference type="GO" id="GO:0032196">
    <property type="term" value="P:transposition"/>
    <property type="evidence" value="ECO:0007669"/>
    <property type="project" value="TreeGrafter"/>
</dbReference>
<protein>
    <submittedName>
        <fullName evidence="1">Integrase catalytic region</fullName>
    </submittedName>
</protein>
<dbReference type="InterPro" id="IPR051917">
    <property type="entry name" value="Transposase-Integrase"/>
</dbReference>
<accession>A0A223HXZ9</accession>
<sequence>MKARQYFSHPYSAFERGTNERHNGLIRRFIPKGKTIADLSEWVIKRVQNWCNKLPRRILGYKTPEECVSDEVNKIINYAQ</sequence>
<dbReference type="EMBL" id="CP016893">
    <property type="protein sequence ID" value="AST57370.1"/>
    <property type="molecule type" value="Genomic_DNA"/>
</dbReference>
<dbReference type="Proteomes" id="UP000214975">
    <property type="component" value="Chromosome"/>
</dbReference>
<evidence type="ECO:0000313" key="1">
    <source>
        <dbReference type="EMBL" id="AST57370.1"/>
    </source>
</evidence>
<dbReference type="AlphaFoldDB" id="A0A223HXZ9"/>
<gene>
    <name evidence="1" type="ORF">Thert_01294</name>
</gene>
<dbReference type="PANTHER" id="PTHR10948:SF23">
    <property type="entry name" value="TRANSPOSASE INSI FOR INSERTION SEQUENCE ELEMENT IS30A-RELATED"/>
    <property type="match status" value="1"/>
</dbReference>